<feature type="coiled-coil region" evidence="1">
    <location>
        <begin position="117"/>
        <end position="144"/>
    </location>
</feature>
<dbReference type="GeneID" id="40319398"/>
<dbReference type="AlphaFoldDB" id="A0A422PAG3"/>
<proteinExistence type="predicted"/>
<sequence length="480" mass="55441">MSTEVAGGASSLLAATLELPPVNGEVDGEETKSVEVEELRQEPVEEVEVVDFLEEEEEQRQHPTPWERLYEEGLKREARRQEVFEKATAHRVARALFDQQCLTAGRGSTHSWKKDFAERQQRWLEEKEERVRQLRELAEVAELRRLQPPAINEVSQHMAARAGHEGPIRGWEAHYARYAIRFAGNPSIPTQMFRPNINLNARHSGESDVDIGERLYSEDMERRRRLHELTIMYRQNELIDSCTGKPYFTPSSPWKAEAARTRRGEARARSAAKAAEMLYTKAQEQRERRGKLVERTHDEHSFAPEICRLSRKMAERRKKRENRQEEVAPQPSAPRERMSRLKLEMFLSREEACLARRRQKLEEAERQRLEKQQEECTFVPRINKRSVEIFEGSQQRYSSLSPPLETTRLDAVGATPPAEDAEMSGGEHLLNAVMSPLPYDNSSASASFLSNLGSDGSQLISEFEHKMKELLNEWRSLERV</sequence>
<reference evidence="3 4" key="1">
    <citation type="journal article" date="2018" name="BMC Genomics">
        <title>Genomic comparison of Trypanosoma conorhini and Trypanosoma rangeli to Trypanosoma cruzi strains of high and low virulence.</title>
        <authorList>
            <person name="Bradwell K.R."/>
            <person name="Koparde V.N."/>
            <person name="Matveyev A.V."/>
            <person name="Serrano M.G."/>
            <person name="Alves J.M."/>
            <person name="Parikh H."/>
            <person name="Huang B."/>
            <person name="Lee V."/>
            <person name="Espinosa-Alvarez O."/>
            <person name="Ortiz P.A."/>
            <person name="Costa-Martins A.G."/>
            <person name="Teixeira M.M."/>
            <person name="Buck G.A."/>
        </authorList>
    </citation>
    <scope>NUCLEOTIDE SEQUENCE [LARGE SCALE GENOMIC DNA]</scope>
    <source>
        <strain evidence="3 4">025E</strain>
    </source>
</reference>
<gene>
    <name evidence="3" type="ORF">Tco025E_05787</name>
</gene>
<dbReference type="PANTHER" id="PTHR35381">
    <property type="entry name" value="EF-HAND DOMAIN-CONTAINING PROTEIN"/>
    <property type="match status" value="1"/>
</dbReference>
<accession>A0A422PAG3</accession>
<evidence type="ECO:0000256" key="2">
    <source>
        <dbReference type="SAM" id="MobiDB-lite"/>
    </source>
</evidence>
<dbReference type="EMBL" id="MKKU01000353">
    <property type="protein sequence ID" value="RNF14706.1"/>
    <property type="molecule type" value="Genomic_DNA"/>
</dbReference>
<evidence type="ECO:0000313" key="3">
    <source>
        <dbReference type="EMBL" id="RNF14706.1"/>
    </source>
</evidence>
<evidence type="ECO:0000313" key="4">
    <source>
        <dbReference type="Proteomes" id="UP000284403"/>
    </source>
</evidence>
<dbReference type="RefSeq" id="XP_029227245.1">
    <property type="nucleotide sequence ID" value="XM_029372678.1"/>
</dbReference>
<dbReference type="OrthoDB" id="247409at2759"/>
<feature type="region of interest" description="Disordered" evidence="2">
    <location>
        <begin position="314"/>
        <end position="338"/>
    </location>
</feature>
<feature type="region of interest" description="Disordered" evidence="2">
    <location>
        <begin position="20"/>
        <end position="40"/>
    </location>
</feature>
<feature type="coiled-coil region" evidence="1">
    <location>
        <begin position="347"/>
        <end position="374"/>
    </location>
</feature>
<feature type="compositionally biased region" description="Basic and acidic residues" evidence="2">
    <location>
        <begin position="29"/>
        <end position="40"/>
    </location>
</feature>
<comment type="caution">
    <text evidence="3">The sequence shown here is derived from an EMBL/GenBank/DDBJ whole genome shotgun (WGS) entry which is preliminary data.</text>
</comment>
<evidence type="ECO:0000256" key="1">
    <source>
        <dbReference type="SAM" id="Coils"/>
    </source>
</evidence>
<organism evidence="3 4">
    <name type="scientific">Trypanosoma conorhini</name>
    <dbReference type="NCBI Taxonomy" id="83891"/>
    <lineage>
        <taxon>Eukaryota</taxon>
        <taxon>Discoba</taxon>
        <taxon>Euglenozoa</taxon>
        <taxon>Kinetoplastea</taxon>
        <taxon>Metakinetoplastina</taxon>
        <taxon>Trypanosomatida</taxon>
        <taxon>Trypanosomatidae</taxon>
        <taxon>Trypanosoma</taxon>
    </lineage>
</organism>
<dbReference type="Proteomes" id="UP000284403">
    <property type="component" value="Unassembled WGS sequence"/>
</dbReference>
<dbReference type="PANTHER" id="PTHR35381:SF1">
    <property type="entry name" value="EF-HAND DOMAIN-CONTAINING PROTEIN"/>
    <property type="match status" value="1"/>
</dbReference>
<name>A0A422PAG3_9TRYP</name>
<keyword evidence="1" id="KW-0175">Coiled coil</keyword>
<protein>
    <submittedName>
        <fullName evidence="3">Uncharacterized protein</fullName>
    </submittedName>
</protein>
<keyword evidence="4" id="KW-1185">Reference proteome</keyword>